<dbReference type="PANTHER" id="PTHR38762:SF1">
    <property type="entry name" value="CRYPTIC OUTER MEMBRANE PORIN BGLH-RELATED"/>
    <property type="match status" value="1"/>
</dbReference>
<dbReference type="GO" id="GO:0009279">
    <property type="term" value="C:cell outer membrane"/>
    <property type="evidence" value="ECO:0007669"/>
    <property type="project" value="UniProtKB-SubCell"/>
</dbReference>
<evidence type="ECO:0000313" key="11">
    <source>
        <dbReference type="EMBL" id="CAA6806512.1"/>
    </source>
</evidence>
<dbReference type="EMBL" id="CACVAY010000030">
    <property type="protein sequence ID" value="CAA6806512.1"/>
    <property type="molecule type" value="Genomic_DNA"/>
</dbReference>
<gene>
    <name evidence="11" type="ORF">HELGO_WM12186</name>
</gene>
<dbReference type="GO" id="GO:0006811">
    <property type="term" value="P:monoatomic ion transport"/>
    <property type="evidence" value="ECO:0007669"/>
    <property type="project" value="UniProtKB-KW"/>
</dbReference>
<keyword evidence="4" id="KW-1134">Transmembrane beta strand</keyword>
<evidence type="ECO:0000256" key="9">
    <source>
        <dbReference type="ARBA" id="ARBA00023237"/>
    </source>
</evidence>
<dbReference type="PANTHER" id="PTHR38762">
    <property type="entry name" value="CRYPTIC OUTER MEMBRANE PORIN BGLH-RELATED"/>
    <property type="match status" value="1"/>
</dbReference>
<keyword evidence="5" id="KW-0812">Transmembrane</keyword>
<evidence type="ECO:0000256" key="4">
    <source>
        <dbReference type="ARBA" id="ARBA00022452"/>
    </source>
</evidence>
<comment type="subcellular location">
    <subcellularLocation>
        <location evidence="1">Cell outer membrane</location>
        <topology evidence="1">Multi-pass membrane protein</topology>
    </subcellularLocation>
</comment>
<dbReference type="GO" id="GO:0015774">
    <property type="term" value="P:polysaccharide transport"/>
    <property type="evidence" value="ECO:0007669"/>
    <property type="project" value="TreeGrafter"/>
</dbReference>
<evidence type="ECO:0000256" key="10">
    <source>
        <dbReference type="SAM" id="SignalP"/>
    </source>
</evidence>
<reference evidence="11" key="1">
    <citation type="submission" date="2020-01" db="EMBL/GenBank/DDBJ databases">
        <authorList>
            <person name="Meier V. D."/>
            <person name="Meier V D."/>
        </authorList>
    </citation>
    <scope>NUCLEOTIDE SEQUENCE</scope>
    <source>
        <strain evidence="11">HLG_WM_MAG_07</strain>
    </source>
</reference>
<name>A0A6S6SP81_9GAMM</name>
<dbReference type="AlphaFoldDB" id="A0A6S6SP81"/>
<organism evidence="11">
    <name type="scientific">uncultured Thiotrichaceae bacterium</name>
    <dbReference type="NCBI Taxonomy" id="298394"/>
    <lineage>
        <taxon>Bacteria</taxon>
        <taxon>Pseudomonadati</taxon>
        <taxon>Pseudomonadota</taxon>
        <taxon>Gammaproteobacteria</taxon>
        <taxon>Thiotrichales</taxon>
        <taxon>Thiotrichaceae</taxon>
        <taxon>environmental samples</taxon>
    </lineage>
</organism>
<keyword evidence="7" id="KW-0626">Porin</keyword>
<evidence type="ECO:0000256" key="5">
    <source>
        <dbReference type="ARBA" id="ARBA00022692"/>
    </source>
</evidence>
<evidence type="ECO:0000256" key="6">
    <source>
        <dbReference type="ARBA" id="ARBA00023065"/>
    </source>
</evidence>
<comment type="similarity">
    <text evidence="2">Belongs to the porin LamB (TC 1.B.3) family.</text>
</comment>
<dbReference type="GO" id="GO:0046930">
    <property type="term" value="C:pore complex"/>
    <property type="evidence" value="ECO:0007669"/>
    <property type="project" value="UniProtKB-KW"/>
</dbReference>
<dbReference type="Gene3D" id="2.40.170.10">
    <property type="entry name" value="Porin, LamB type"/>
    <property type="match status" value="1"/>
</dbReference>
<keyword evidence="10" id="KW-0732">Signal</keyword>
<keyword evidence="3" id="KW-0813">Transport</keyword>
<evidence type="ECO:0000256" key="7">
    <source>
        <dbReference type="ARBA" id="ARBA00023114"/>
    </source>
</evidence>
<keyword evidence="6" id="KW-0406">Ion transport</keyword>
<sequence>MNIDLKKGGLFFLAAFCSATACAEIEHDFGSHGYFRIGTGLSDGDASQETFKAPGAGSKYRLGNESDNYIELDLYDTMSLSPDGAKIHVESMAVINDNAEGKFDFNEISQLYAEASNFTSALGDPKVWIGRRYYDRHDIHINDFFFLNTLQGYDGGGISDIDMGSGKLALAIGRKNADDDAATAFDESSLAQTRLDARYSDIKVNNNGALTLWGTRDTSAGDKANNIEELDGFAVGVMHTQKEFYGGFNKFMVQYGKGLGRHAGKGGLDAATGKVTTAANASNFDDANTFRIVNSNVIEPSPNWGMMTSVVYEDIDSRDFDGTDQTWLSLGARPMWFVNKNFRVPLELGFDTVKDNANGTDGSVVKATLAAELALDRGFWERPVLRAYTTHAKWSDDFKGQVGGETYANDTSGWTVGLQAETWW</sequence>
<dbReference type="GO" id="GO:0015288">
    <property type="term" value="F:porin activity"/>
    <property type="evidence" value="ECO:0007669"/>
    <property type="project" value="UniProtKB-KW"/>
</dbReference>
<evidence type="ECO:0000256" key="8">
    <source>
        <dbReference type="ARBA" id="ARBA00023136"/>
    </source>
</evidence>
<protein>
    <submittedName>
        <fullName evidence="11">Maltoporin (Maltose/maltodextrin high-affinity receptor, phage lambda receptor protein)</fullName>
    </submittedName>
</protein>
<dbReference type="InterPro" id="IPR003192">
    <property type="entry name" value="Porin_LamB"/>
</dbReference>
<dbReference type="PROSITE" id="PS51257">
    <property type="entry name" value="PROKAR_LIPOPROTEIN"/>
    <property type="match status" value="1"/>
</dbReference>
<feature type="chain" id="PRO_5027852386" evidence="10">
    <location>
        <begin position="24"/>
        <end position="424"/>
    </location>
</feature>
<dbReference type="Pfam" id="PF02264">
    <property type="entry name" value="LamB"/>
    <property type="match status" value="1"/>
</dbReference>
<dbReference type="GO" id="GO:0015144">
    <property type="term" value="F:carbohydrate transmembrane transporter activity"/>
    <property type="evidence" value="ECO:0007669"/>
    <property type="project" value="TreeGrafter"/>
</dbReference>
<evidence type="ECO:0000256" key="1">
    <source>
        <dbReference type="ARBA" id="ARBA00004571"/>
    </source>
</evidence>
<keyword evidence="9" id="KW-0998">Cell outer membrane</keyword>
<feature type="signal peptide" evidence="10">
    <location>
        <begin position="1"/>
        <end position="23"/>
    </location>
</feature>
<dbReference type="InterPro" id="IPR036998">
    <property type="entry name" value="Porin_LamB_sf"/>
</dbReference>
<proteinExistence type="inferred from homology"/>
<dbReference type="SUPFAM" id="SSF56935">
    <property type="entry name" value="Porins"/>
    <property type="match status" value="1"/>
</dbReference>
<accession>A0A6S6SP81</accession>
<evidence type="ECO:0000256" key="2">
    <source>
        <dbReference type="ARBA" id="ARBA00007055"/>
    </source>
</evidence>
<evidence type="ECO:0000256" key="3">
    <source>
        <dbReference type="ARBA" id="ARBA00022448"/>
    </source>
</evidence>
<dbReference type="InterPro" id="IPR050286">
    <property type="entry name" value="G_neg_Bact_CarbUptk_Porin"/>
</dbReference>
<keyword evidence="8" id="KW-0472">Membrane</keyword>
<keyword evidence="11" id="KW-0675">Receptor</keyword>